<evidence type="ECO:0000259" key="1">
    <source>
        <dbReference type="Pfam" id="PF02214"/>
    </source>
</evidence>
<feature type="domain" description="Potassium channel tetramerisation-type BTB" evidence="1">
    <location>
        <begin position="11"/>
        <end position="102"/>
    </location>
</feature>
<evidence type="ECO:0000313" key="2">
    <source>
        <dbReference type="EMBL" id="MDE47455.1"/>
    </source>
</evidence>
<organism evidence="2">
    <name type="scientific">Aceria tosichella</name>
    <name type="common">wheat curl mite</name>
    <dbReference type="NCBI Taxonomy" id="561515"/>
    <lineage>
        <taxon>Eukaryota</taxon>
        <taxon>Metazoa</taxon>
        <taxon>Ecdysozoa</taxon>
        <taxon>Arthropoda</taxon>
        <taxon>Chelicerata</taxon>
        <taxon>Arachnida</taxon>
        <taxon>Acari</taxon>
        <taxon>Acariformes</taxon>
        <taxon>Trombidiformes</taxon>
        <taxon>Prostigmata</taxon>
        <taxon>Eupodina</taxon>
        <taxon>Eriophyoidea</taxon>
        <taxon>Eriophyidae</taxon>
        <taxon>Eriophyinae</taxon>
        <taxon>Aceriini</taxon>
        <taxon>Aceria</taxon>
    </lineage>
</organism>
<gene>
    <name evidence="2" type="ORF">g.19984</name>
</gene>
<dbReference type="Pfam" id="PF02214">
    <property type="entry name" value="BTB_2"/>
    <property type="match status" value="1"/>
</dbReference>
<dbReference type="InterPro" id="IPR003131">
    <property type="entry name" value="T1-type_BTB"/>
</dbReference>
<name>A0A6G1SAD0_9ACAR</name>
<proteinExistence type="predicted"/>
<dbReference type="InterPro" id="IPR011333">
    <property type="entry name" value="SKP1/BTB/POZ_sf"/>
</dbReference>
<accession>A0A6G1SAD0</accession>
<dbReference type="EMBL" id="GGYP01002684">
    <property type="protein sequence ID" value="MDE47455.1"/>
    <property type="molecule type" value="Transcribed_RNA"/>
</dbReference>
<dbReference type="AlphaFoldDB" id="A0A6G1SAD0"/>
<dbReference type="PANTHER" id="PTHR11145">
    <property type="entry name" value="BTB/POZ DOMAIN-CONTAINING ADAPTER FOR CUL3-MEDIATED RHOA DEGRADATION PROTEIN FAMILY MEMBER"/>
    <property type="match status" value="1"/>
</dbReference>
<sequence length="211" mass="24429">MDPQIDPGEFVQLDVGEKIFLCSLKTVRKYPNSTLANCIRNSSHFPSGTTITLERDPKYFQLILDYMRDDRLDKLHLLSYYETRQLCNEAKFFCLDKLVKLCQARIDSHPMNYGNICPQIVTSRTEFDELLTQARSTGEFTILMNLDMLDRDRILEMDNLGNRDELRLVTCHGKVTAYSSEFYEAGKLIKCGESVCDLLSYVYYMHTGVML</sequence>
<dbReference type="InterPro" id="IPR045068">
    <property type="entry name" value="BACURD1-3"/>
</dbReference>
<dbReference type="GO" id="GO:0051260">
    <property type="term" value="P:protein homooligomerization"/>
    <property type="evidence" value="ECO:0007669"/>
    <property type="project" value="InterPro"/>
</dbReference>
<reference evidence="2" key="1">
    <citation type="submission" date="2018-10" db="EMBL/GenBank/DDBJ databases">
        <title>Transcriptome assembly of Aceria tosichella (Wheat curl mite) Type 2.</title>
        <authorList>
            <person name="Scully E.D."/>
            <person name="Geib S.M."/>
            <person name="Palmer N.A."/>
            <person name="Gupta A.K."/>
            <person name="Sarath G."/>
            <person name="Tatineni S."/>
        </authorList>
    </citation>
    <scope>NUCLEOTIDE SEQUENCE</scope>
    <source>
        <strain evidence="2">LincolnNE</strain>
    </source>
</reference>
<dbReference type="SUPFAM" id="SSF54695">
    <property type="entry name" value="POZ domain"/>
    <property type="match status" value="1"/>
</dbReference>
<protein>
    <recommendedName>
        <fullName evidence="1">Potassium channel tetramerisation-type BTB domain-containing protein</fullName>
    </recommendedName>
</protein>
<dbReference type="Gene3D" id="3.30.710.10">
    <property type="entry name" value="Potassium Channel Kv1.1, Chain A"/>
    <property type="match status" value="1"/>
</dbReference>
<dbReference type="PANTHER" id="PTHR11145:SF8">
    <property type="entry name" value="RE57120P"/>
    <property type="match status" value="1"/>
</dbReference>